<comment type="caution">
    <text evidence="1">The sequence shown here is derived from an EMBL/GenBank/DDBJ whole genome shotgun (WGS) entry which is preliminary data.</text>
</comment>
<dbReference type="EMBL" id="JFHC01000135">
    <property type="protein sequence ID" value="KDR37813.1"/>
    <property type="molecule type" value="Genomic_DNA"/>
</dbReference>
<keyword evidence="2" id="KW-1185">Reference proteome</keyword>
<dbReference type="AlphaFoldDB" id="A0A069PAY6"/>
<organism evidence="1 2">
    <name type="scientific">Caballeronia glathei</name>
    <dbReference type="NCBI Taxonomy" id="60547"/>
    <lineage>
        <taxon>Bacteria</taxon>
        <taxon>Pseudomonadati</taxon>
        <taxon>Pseudomonadota</taxon>
        <taxon>Betaproteobacteria</taxon>
        <taxon>Burkholderiales</taxon>
        <taxon>Burkholderiaceae</taxon>
        <taxon>Caballeronia</taxon>
    </lineage>
</organism>
<evidence type="ECO:0000313" key="2">
    <source>
        <dbReference type="Proteomes" id="UP000027466"/>
    </source>
</evidence>
<evidence type="ECO:0000313" key="1">
    <source>
        <dbReference type="EMBL" id="KDR37813.1"/>
    </source>
</evidence>
<accession>A0A069PAY6</accession>
<name>A0A069PAY6_9BURK</name>
<reference evidence="1 2" key="1">
    <citation type="submission" date="2014-03" db="EMBL/GenBank/DDBJ databases">
        <title>Draft Genome Sequences of Four Burkholderia Strains.</title>
        <authorList>
            <person name="Liu X.Y."/>
            <person name="Li C.X."/>
            <person name="Xu J.H."/>
        </authorList>
    </citation>
    <scope>NUCLEOTIDE SEQUENCE [LARGE SCALE GENOMIC DNA]</scope>
    <source>
        <strain evidence="1 2">DSM 50014</strain>
    </source>
</reference>
<protein>
    <submittedName>
        <fullName evidence="1">Uncharacterized protein</fullName>
    </submittedName>
</protein>
<dbReference type="Proteomes" id="UP000027466">
    <property type="component" value="Unassembled WGS sequence"/>
</dbReference>
<dbReference type="STRING" id="60547.GCA_000751215_02831"/>
<sequence>MSFACQTTSPHQRGQDHQDIMKSTAIRFTGSLTAMPSEAPKCGDMKIAVAYRFRVEQWITGKADTEMLAVLIPCPDLKGDGFFSAGAHYRIEATNDLTQSRSYTIYNDYPDSALFWNLEIDRFVEKGK</sequence>
<gene>
    <name evidence="1" type="ORF">BG61_06960</name>
</gene>
<proteinExistence type="predicted"/>